<keyword evidence="5 11" id="KW-0545">Nucleotide biosynthesis</keyword>
<dbReference type="RefSeq" id="WP_045978424.1">
    <property type="nucleotide sequence ID" value="NZ_JXXY01000002.1"/>
</dbReference>
<proteinExistence type="inferred from homology"/>
<dbReference type="Pfam" id="PF02223">
    <property type="entry name" value="Thymidylate_kin"/>
    <property type="match status" value="1"/>
</dbReference>
<dbReference type="InterPro" id="IPR039430">
    <property type="entry name" value="Thymidylate_kin-like_dom"/>
</dbReference>
<evidence type="ECO:0000256" key="4">
    <source>
        <dbReference type="ARBA" id="ARBA00022679"/>
    </source>
</evidence>
<dbReference type="PANTHER" id="PTHR10344:SF4">
    <property type="entry name" value="UMP-CMP KINASE 2, MITOCHONDRIAL"/>
    <property type="match status" value="1"/>
</dbReference>
<dbReference type="GO" id="GO:0006227">
    <property type="term" value="P:dUDP biosynthetic process"/>
    <property type="evidence" value="ECO:0007669"/>
    <property type="project" value="TreeGrafter"/>
</dbReference>
<comment type="catalytic activity">
    <reaction evidence="10 11">
        <text>dTMP + ATP = dTDP + ADP</text>
        <dbReference type="Rhea" id="RHEA:13517"/>
        <dbReference type="ChEBI" id="CHEBI:30616"/>
        <dbReference type="ChEBI" id="CHEBI:58369"/>
        <dbReference type="ChEBI" id="CHEBI:63528"/>
        <dbReference type="ChEBI" id="CHEBI:456216"/>
        <dbReference type="EC" id="2.7.4.9"/>
    </reaction>
</comment>
<evidence type="ECO:0000256" key="2">
    <source>
        <dbReference type="ARBA" id="ARBA00012980"/>
    </source>
</evidence>
<evidence type="ECO:0000256" key="1">
    <source>
        <dbReference type="ARBA" id="ARBA00009776"/>
    </source>
</evidence>
<dbReference type="EC" id="2.7.4.9" evidence="2 11"/>
<evidence type="ECO:0000256" key="5">
    <source>
        <dbReference type="ARBA" id="ARBA00022727"/>
    </source>
</evidence>
<dbReference type="EMBL" id="JXXZ01000007">
    <property type="protein sequence ID" value="KJY99627.1"/>
    <property type="molecule type" value="Genomic_DNA"/>
</dbReference>
<protein>
    <recommendedName>
        <fullName evidence="3 11">Thymidylate kinase</fullName>
        <ecNumber evidence="2 11">2.7.4.9</ecNumber>
    </recommendedName>
    <alternativeName>
        <fullName evidence="9 11">dTMP kinase</fullName>
    </alternativeName>
</protein>
<dbReference type="PROSITE" id="PS01331">
    <property type="entry name" value="THYMIDYLATE_KINASE"/>
    <property type="match status" value="1"/>
</dbReference>
<reference evidence="13 14" key="1">
    <citation type="journal article" date="2015" name="BMC Genomics">
        <title>Genome mining reveals unlocked bioactive potential of marine Gram-negative bacteria.</title>
        <authorList>
            <person name="Machado H."/>
            <person name="Sonnenschein E.C."/>
            <person name="Melchiorsen J."/>
            <person name="Gram L."/>
        </authorList>
    </citation>
    <scope>NUCLEOTIDE SEQUENCE [LARGE SCALE GENOMIC DNA]</scope>
    <source>
        <strain evidence="13 14">S3137</strain>
    </source>
</reference>
<dbReference type="OrthoDB" id="9774907at2"/>
<comment type="function">
    <text evidence="11">Phosphorylation of dTMP to form dTDP in both de novo and salvage pathways of dTTP synthesis.</text>
</comment>
<dbReference type="InterPro" id="IPR018094">
    <property type="entry name" value="Thymidylate_kinase"/>
</dbReference>
<keyword evidence="7 11" id="KW-0418">Kinase</keyword>
<dbReference type="InterPro" id="IPR027417">
    <property type="entry name" value="P-loop_NTPase"/>
</dbReference>
<feature type="domain" description="Thymidylate kinase-like" evidence="12">
    <location>
        <begin position="8"/>
        <end position="196"/>
    </location>
</feature>
<dbReference type="GeneID" id="58228463"/>
<evidence type="ECO:0000256" key="7">
    <source>
        <dbReference type="ARBA" id="ARBA00022777"/>
    </source>
</evidence>
<dbReference type="Proteomes" id="UP000033664">
    <property type="component" value="Unassembled WGS sequence"/>
</dbReference>
<dbReference type="InterPro" id="IPR018095">
    <property type="entry name" value="Thymidylate_kin_CS"/>
</dbReference>
<dbReference type="GO" id="GO:0005524">
    <property type="term" value="F:ATP binding"/>
    <property type="evidence" value="ECO:0007669"/>
    <property type="project" value="UniProtKB-UniRule"/>
</dbReference>
<dbReference type="SUPFAM" id="SSF52540">
    <property type="entry name" value="P-loop containing nucleoside triphosphate hydrolases"/>
    <property type="match status" value="1"/>
</dbReference>
<evidence type="ECO:0000256" key="6">
    <source>
        <dbReference type="ARBA" id="ARBA00022741"/>
    </source>
</evidence>
<keyword evidence="6 11" id="KW-0547">Nucleotide-binding</keyword>
<keyword evidence="8 11" id="KW-0067">ATP-binding</keyword>
<dbReference type="GO" id="GO:0006235">
    <property type="term" value="P:dTTP biosynthetic process"/>
    <property type="evidence" value="ECO:0007669"/>
    <property type="project" value="UniProtKB-UniRule"/>
</dbReference>
<keyword evidence="14" id="KW-1185">Reference proteome</keyword>
<name>A0A0F4PYI1_9GAMM</name>
<evidence type="ECO:0000256" key="9">
    <source>
        <dbReference type="ARBA" id="ARBA00029962"/>
    </source>
</evidence>
<dbReference type="PATRIC" id="fig|151081.8.peg.558"/>
<dbReference type="GO" id="GO:0006233">
    <property type="term" value="P:dTDP biosynthetic process"/>
    <property type="evidence" value="ECO:0007669"/>
    <property type="project" value="InterPro"/>
</dbReference>
<comment type="caution">
    <text evidence="13">The sequence shown here is derived from an EMBL/GenBank/DDBJ whole genome shotgun (WGS) entry which is preliminary data.</text>
</comment>
<dbReference type="Gene3D" id="3.40.50.300">
    <property type="entry name" value="P-loop containing nucleotide triphosphate hydrolases"/>
    <property type="match status" value="1"/>
</dbReference>
<evidence type="ECO:0000313" key="13">
    <source>
        <dbReference type="EMBL" id="KJY99627.1"/>
    </source>
</evidence>
<dbReference type="PANTHER" id="PTHR10344">
    <property type="entry name" value="THYMIDYLATE KINASE"/>
    <property type="match status" value="1"/>
</dbReference>
<dbReference type="AlphaFoldDB" id="A0A0F4PYI1"/>
<keyword evidence="4 11" id="KW-0808">Transferase</keyword>
<dbReference type="GO" id="GO:0004798">
    <property type="term" value="F:dTMP kinase activity"/>
    <property type="evidence" value="ECO:0007669"/>
    <property type="project" value="UniProtKB-UniRule"/>
</dbReference>
<evidence type="ECO:0000256" key="11">
    <source>
        <dbReference type="HAMAP-Rule" id="MF_00165"/>
    </source>
</evidence>
<dbReference type="CDD" id="cd01672">
    <property type="entry name" value="TMPK"/>
    <property type="match status" value="1"/>
</dbReference>
<dbReference type="NCBIfam" id="TIGR00041">
    <property type="entry name" value="DTMP_kinase"/>
    <property type="match status" value="1"/>
</dbReference>
<dbReference type="eggNOG" id="COG0125">
    <property type="taxonomic scope" value="Bacteria"/>
</dbReference>
<gene>
    <name evidence="11" type="primary">tmk</name>
    <name evidence="13" type="ORF">TW72_08170</name>
</gene>
<dbReference type="FunFam" id="3.40.50.300:FF:000321">
    <property type="entry name" value="Thymidylate kinase"/>
    <property type="match status" value="1"/>
</dbReference>
<dbReference type="GO" id="GO:0005829">
    <property type="term" value="C:cytosol"/>
    <property type="evidence" value="ECO:0007669"/>
    <property type="project" value="TreeGrafter"/>
</dbReference>
<feature type="binding site" evidence="11">
    <location>
        <begin position="10"/>
        <end position="17"/>
    </location>
    <ligand>
        <name>ATP</name>
        <dbReference type="ChEBI" id="CHEBI:30616"/>
    </ligand>
</feature>
<evidence type="ECO:0000256" key="10">
    <source>
        <dbReference type="ARBA" id="ARBA00048743"/>
    </source>
</evidence>
<accession>A0A0F4PYI1</accession>
<evidence type="ECO:0000313" key="14">
    <source>
        <dbReference type="Proteomes" id="UP000033664"/>
    </source>
</evidence>
<dbReference type="HAMAP" id="MF_00165">
    <property type="entry name" value="Thymidylate_kinase"/>
    <property type="match status" value="1"/>
</dbReference>
<organism evidence="13 14">
    <name type="scientific">Pseudoalteromonas ruthenica</name>
    <dbReference type="NCBI Taxonomy" id="151081"/>
    <lineage>
        <taxon>Bacteria</taxon>
        <taxon>Pseudomonadati</taxon>
        <taxon>Pseudomonadota</taxon>
        <taxon>Gammaproteobacteria</taxon>
        <taxon>Alteromonadales</taxon>
        <taxon>Pseudoalteromonadaceae</taxon>
        <taxon>Pseudoalteromonas</taxon>
    </lineage>
</organism>
<sequence length="207" mass="23098">MTAKFIVIEGLEGSGKSTAMKICADTLARANIDYITTREPGGTPVAEQLRTIVKHAEKESISTQTELLLMYAARSQLLENVIRPALASGQWVLGDRHDLSSQAYQGGGRQISCEVMNFLSQYVLAGTRPDLTVYLDIEPALGLARARGRGELDRIEREDLSFFERTRARYLELAEQDERIVVIGASQAIEKVHQDIEQTLCEFIARR</sequence>
<comment type="similarity">
    <text evidence="1 11">Belongs to the thymidylate kinase family.</text>
</comment>
<evidence type="ECO:0000259" key="12">
    <source>
        <dbReference type="Pfam" id="PF02223"/>
    </source>
</evidence>
<evidence type="ECO:0000256" key="3">
    <source>
        <dbReference type="ARBA" id="ARBA00017144"/>
    </source>
</evidence>
<evidence type="ECO:0000256" key="8">
    <source>
        <dbReference type="ARBA" id="ARBA00022840"/>
    </source>
</evidence>